<organism evidence="2 3">
    <name type="scientific">Steroidobacter agaridevorans</name>
    <dbReference type="NCBI Taxonomy" id="2695856"/>
    <lineage>
        <taxon>Bacteria</taxon>
        <taxon>Pseudomonadati</taxon>
        <taxon>Pseudomonadota</taxon>
        <taxon>Gammaproteobacteria</taxon>
        <taxon>Steroidobacterales</taxon>
        <taxon>Steroidobacteraceae</taxon>
        <taxon>Steroidobacter</taxon>
    </lineage>
</organism>
<keyword evidence="1" id="KW-0812">Transmembrane</keyword>
<dbReference type="EMBL" id="BLJN01000004">
    <property type="protein sequence ID" value="GFE81889.1"/>
    <property type="molecule type" value="Genomic_DNA"/>
</dbReference>
<protein>
    <submittedName>
        <fullName evidence="2">Uncharacterized protein</fullName>
    </submittedName>
</protein>
<dbReference type="RefSeq" id="WP_161813582.1">
    <property type="nucleotide sequence ID" value="NZ_BLJN01000004.1"/>
</dbReference>
<accession>A0A829YF24</accession>
<keyword evidence="3" id="KW-1185">Reference proteome</keyword>
<comment type="caution">
    <text evidence="2">The sequence shown here is derived from an EMBL/GenBank/DDBJ whole genome shotgun (WGS) entry which is preliminary data.</text>
</comment>
<evidence type="ECO:0000256" key="1">
    <source>
        <dbReference type="SAM" id="Phobius"/>
    </source>
</evidence>
<proteinExistence type="predicted"/>
<name>A0A829YF24_9GAMM</name>
<feature type="transmembrane region" description="Helical" evidence="1">
    <location>
        <begin position="46"/>
        <end position="70"/>
    </location>
</feature>
<dbReference type="Proteomes" id="UP000445000">
    <property type="component" value="Unassembled WGS sequence"/>
</dbReference>
<evidence type="ECO:0000313" key="3">
    <source>
        <dbReference type="Proteomes" id="UP000445000"/>
    </source>
</evidence>
<gene>
    <name evidence="2" type="ORF">GCM10011487_38890</name>
</gene>
<keyword evidence="1" id="KW-0472">Membrane</keyword>
<feature type="transmembrane region" description="Helical" evidence="1">
    <location>
        <begin position="91"/>
        <end position="115"/>
    </location>
</feature>
<feature type="transmembrane region" description="Helical" evidence="1">
    <location>
        <begin position="127"/>
        <end position="144"/>
    </location>
</feature>
<dbReference type="AlphaFoldDB" id="A0A829YF24"/>
<reference evidence="3" key="1">
    <citation type="submission" date="2020-01" db="EMBL/GenBank/DDBJ databases">
        <title>'Steroidobacter agaridevorans' sp. nov., agar-degrading bacteria isolated from rhizosphere soils.</title>
        <authorList>
            <person name="Ikenaga M."/>
            <person name="Kataoka M."/>
            <person name="Murouchi A."/>
            <person name="Katsuragi S."/>
            <person name="Sakai M."/>
        </authorList>
    </citation>
    <scope>NUCLEOTIDE SEQUENCE [LARGE SCALE GENOMIC DNA]</scope>
    <source>
        <strain evidence="3">YU21-B</strain>
    </source>
</reference>
<sequence>MKTENINWASTFNGRVIRSLPVTLAASFCIAVVGLVLSALTRGREIKWLTIVLAALAFSFVWSGVMGPVVGYNMRRSEGIAKGSPLVKRMFLLSLLWSVSLCGLGFFLLGCSGIAGSSCWSALNLEISATAAVVMGAFLSLIVLSS</sequence>
<evidence type="ECO:0000313" key="2">
    <source>
        <dbReference type="EMBL" id="GFE81889.1"/>
    </source>
</evidence>
<feature type="transmembrane region" description="Helical" evidence="1">
    <location>
        <begin position="20"/>
        <end position="40"/>
    </location>
</feature>
<keyword evidence="1" id="KW-1133">Transmembrane helix</keyword>